<dbReference type="PANTHER" id="PTHR38480:SF1">
    <property type="entry name" value="SLR0254 PROTEIN"/>
    <property type="match status" value="1"/>
</dbReference>
<dbReference type="GO" id="GO:0016020">
    <property type="term" value="C:membrane"/>
    <property type="evidence" value="ECO:0007669"/>
    <property type="project" value="UniProtKB-SubCell"/>
</dbReference>
<dbReference type="PANTHER" id="PTHR38480">
    <property type="entry name" value="SLR0254 PROTEIN"/>
    <property type="match status" value="1"/>
</dbReference>
<gene>
    <name evidence="7" type="ORF">Poly24_40200</name>
</gene>
<evidence type="ECO:0000256" key="3">
    <source>
        <dbReference type="ARBA" id="ARBA00022989"/>
    </source>
</evidence>
<evidence type="ECO:0000259" key="6">
    <source>
        <dbReference type="Pfam" id="PF06271"/>
    </source>
</evidence>
<evidence type="ECO:0000313" key="8">
    <source>
        <dbReference type="Proteomes" id="UP000315082"/>
    </source>
</evidence>
<dbReference type="OrthoDB" id="9787732at2"/>
<dbReference type="RefSeq" id="WP_145099309.1">
    <property type="nucleotide sequence ID" value="NZ_CP036348.1"/>
</dbReference>
<evidence type="ECO:0000313" key="7">
    <source>
        <dbReference type="EMBL" id="QDV70300.1"/>
    </source>
</evidence>
<keyword evidence="8" id="KW-1185">Reference proteome</keyword>
<dbReference type="Proteomes" id="UP000315082">
    <property type="component" value="Chromosome"/>
</dbReference>
<keyword evidence="3 5" id="KW-1133">Transmembrane helix</keyword>
<protein>
    <submittedName>
        <fullName evidence="7">RDD family protein</fullName>
    </submittedName>
</protein>
<feature type="transmembrane region" description="Helical" evidence="5">
    <location>
        <begin position="39"/>
        <end position="59"/>
    </location>
</feature>
<name>A0A518JXM8_9BACT</name>
<feature type="domain" description="RDD" evidence="6">
    <location>
        <begin position="25"/>
        <end position="174"/>
    </location>
</feature>
<keyword evidence="4 5" id="KW-0472">Membrane</keyword>
<sequence>MSQLAPLDTTIEVVTPENIAFKYQLAGPFRRLPAFLIDVLVKLAIILFAVFAVALLAGITGSQLIGVFGFAAINIGWFMVWWFYGVAMETWCNGRTLGKMAMRIRVVTVSGHPIGGVQAMLRNLVCVADLAPPLSLQFFFEDAPPVYLIPTGIAALIAMTCTRRMQRLGDLAAGTMVVIDERGWTLPVARVEDTRVPALASYIPPDYRVSPSLAKVLALYAERRMFLSPQRRRELAKNLAAGLGDRFEFREDLDPDLLLYALYWRTFLADARDQDVDLQPLAGYSPMLKDAHLVAAEPVADSSDASLVEVAVVMEPDRDLEASIPPESRP</sequence>
<reference evidence="7 8" key="1">
    <citation type="submission" date="2019-02" db="EMBL/GenBank/DDBJ databases">
        <title>Deep-cultivation of Planctomycetes and their phenomic and genomic characterization uncovers novel biology.</title>
        <authorList>
            <person name="Wiegand S."/>
            <person name="Jogler M."/>
            <person name="Boedeker C."/>
            <person name="Pinto D."/>
            <person name="Vollmers J."/>
            <person name="Rivas-Marin E."/>
            <person name="Kohn T."/>
            <person name="Peeters S.H."/>
            <person name="Heuer A."/>
            <person name="Rast P."/>
            <person name="Oberbeckmann S."/>
            <person name="Bunk B."/>
            <person name="Jeske O."/>
            <person name="Meyerdierks A."/>
            <person name="Storesund J.E."/>
            <person name="Kallscheuer N."/>
            <person name="Luecker S."/>
            <person name="Lage O.M."/>
            <person name="Pohl T."/>
            <person name="Merkel B.J."/>
            <person name="Hornburger P."/>
            <person name="Mueller R.-W."/>
            <person name="Bruemmer F."/>
            <person name="Labrenz M."/>
            <person name="Spormann A.M."/>
            <person name="Op den Camp H."/>
            <person name="Overmann J."/>
            <person name="Amann R."/>
            <person name="Jetten M.S.M."/>
            <person name="Mascher T."/>
            <person name="Medema M.H."/>
            <person name="Devos D.P."/>
            <person name="Kaster A.-K."/>
            <person name="Ovreas L."/>
            <person name="Rohde M."/>
            <person name="Galperin M.Y."/>
            <person name="Jogler C."/>
        </authorList>
    </citation>
    <scope>NUCLEOTIDE SEQUENCE [LARGE SCALE GENOMIC DNA]</scope>
    <source>
        <strain evidence="7 8">Poly24</strain>
    </source>
</reference>
<evidence type="ECO:0000256" key="5">
    <source>
        <dbReference type="SAM" id="Phobius"/>
    </source>
</evidence>
<evidence type="ECO:0000256" key="4">
    <source>
        <dbReference type="ARBA" id="ARBA00023136"/>
    </source>
</evidence>
<dbReference type="KEGG" id="rcf:Poly24_40200"/>
<dbReference type="EMBL" id="CP036348">
    <property type="protein sequence ID" value="QDV70300.1"/>
    <property type="molecule type" value="Genomic_DNA"/>
</dbReference>
<comment type="subcellular location">
    <subcellularLocation>
        <location evidence="1">Membrane</location>
        <topology evidence="1">Multi-pass membrane protein</topology>
    </subcellularLocation>
</comment>
<proteinExistence type="predicted"/>
<keyword evidence="2 5" id="KW-0812">Transmembrane</keyword>
<dbReference type="InterPro" id="IPR010432">
    <property type="entry name" value="RDD"/>
</dbReference>
<dbReference type="Pfam" id="PF06271">
    <property type="entry name" value="RDD"/>
    <property type="match status" value="1"/>
</dbReference>
<accession>A0A518JXM8</accession>
<feature type="transmembrane region" description="Helical" evidence="5">
    <location>
        <begin position="65"/>
        <end position="84"/>
    </location>
</feature>
<dbReference type="AlphaFoldDB" id="A0A518JXM8"/>
<evidence type="ECO:0000256" key="1">
    <source>
        <dbReference type="ARBA" id="ARBA00004141"/>
    </source>
</evidence>
<organism evidence="7 8">
    <name type="scientific">Rosistilla carotiformis</name>
    <dbReference type="NCBI Taxonomy" id="2528017"/>
    <lineage>
        <taxon>Bacteria</taxon>
        <taxon>Pseudomonadati</taxon>
        <taxon>Planctomycetota</taxon>
        <taxon>Planctomycetia</taxon>
        <taxon>Pirellulales</taxon>
        <taxon>Pirellulaceae</taxon>
        <taxon>Rosistilla</taxon>
    </lineage>
</organism>
<evidence type="ECO:0000256" key="2">
    <source>
        <dbReference type="ARBA" id="ARBA00022692"/>
    </source>
</evidence>